<dbReference type="SUPFAM" id="SSF50129">
    <property type="entry name" value="GroES-like"/>
    <property type="match status" value="1"/>
</dbReference>
<name>A0A1Y2FNB0_9BASI</name>
<dbReference type="InParanoid" id="A0A1Y2FNB0"/>
<dbReference type="Gene3D" id="3.40.50.720">
    <property type="entry name" value="NAD(P)-binding Rossmann-like Domain"/>
    <property type="match status" value="1"/>
</dbReference>
<dbReference type="SMART" id="SM00829">
    <property type="entry name" value="PKS_ER"/>
    <property type="match status" value="1"/>
</dbReference>
<dbReference type="STRING" id="106004.A0A1Y2FNB0"/>
<evidence type="ECO:0000259" key="1">
    <source>
        <dbReference type="SMART" id="SM00829"/>
    </source>
</evidence>
<dbReference type="Gene3D" id="3.90.180.10">
    <property type="entry name" value="Medium-chain alcohol dehydrogenases, catalytic domain"/>
    <property type="match status" value="1"/>
</dbReference>
<dbReference type="InterPro" id="IPR020843">
    <property type="entry name" value="ER"/>
</dbReference>
<dbReference type="AlphaFoldDB" id="A0A1Y2FNB0"/>
<dbReference type="EMBL" id="MCGR01000017">
    <property type="protein sequence ID" value="ORY84706.1"/>
    <property type="molecule type" value="Genomic_DNA"/>
</dbReference>
<comment type="caution">
    <text evidence="2">The sequence shown here is derived from an EMBL/GenBank/DDBJ whole genome shotgun (WGS) entry which is preliminary data.</text>
</comment>
<dbReference type="PANTHER" id="PTHR45033">
    <property type="match status" value="1"/>
</dbReference>
<dbReference type="PANTHER" id="PTHR45033:SF3">
    <property type="entry name" value="DEHYDROGENASE, PUTATIVE (AFU_ORTHOLOGUE AFUA_2G13270)-RELATED"/>
    <property type="match status" value="1"/>
</dbReference>
<feature type="domain" description="Enoyl reductase (ER)" evidence="1">
    <location>
        <begin position="22"/>
        <end position="365"/>
    </location>
</feature>
<dbReference type="InterPro" id="IPR052711">
    <property type="entry name" value="Zinc_ADH-like"/>
</dbReference>
<dbReference type="Pfam" id="PF00107">
    <property type="entry name" value="ADH_zinc_N"/>
    <property type="match status" value="1"/>
</dbReference>
<evidence type="ECO:0000313" key="3">
    <source>
        <dbReference type="Proteomes" id="UP000193467"/>
    </source>
</evidence>
<dbReference type="Proteomes" id="UP000193467">
    <property type="component" value="Unassembled WGS sequence"/>
</dbReference>
<dbReference type="InterPro" id="IPR011032">
    <property type="entry name" value="GroES-like_sf"/>
</dbReference>
<proteinExistence type="predicted"/>
<dbReference type="InterPro" id="IPR013149">
    <property type="entry name" value="ADH-like_C"/>
</dbReference>
<keyword evidence="3" id="KW-1185">Reference proteome</keyword>
<dbReference type="FunFam" id="3.40.50.720:FF:000481">
    <property type="entry name" value="Alcohol dehydrogenase, variant"/>
    <property type="match status" value="1"/>
</dbReference>
<dbReference type="Pfam" id="PF08240">
    <property type="entry name" value="ADH_N"/>
    <property type="match status" value="1"/>
</dbReference>
<sequence length="374" mass="39469">MPQDDTMKALTLVKTTGDFKPGPNCYHPAKLVDLPIPVPGEGQVLVKVLAAAFNHRDLFLRQSLYPGAVFSSDDPASPIQHSIMGADAVGIVLTRDHPLHDQPVLVAPAVGWLKSPLGPEGDWGILGSQKQTEGRGTFAEYIVVGKDDVVAAPAHFAGRGKEGWSEAAALPLGGLTAYRAVFTKAKVEKGENVLITGIGGGVAITALQFCVAAGANVWVSSSSEDKIKRAVELGAKGGINYKDAAWPKKLQSLLPSDRPFLDSVVDSGGGAIVNQVTRLLKNGGIVSCYGMTAGGDVSIGMGFVLKNAEFKGSTMGSREEFEKAVKFAAEHKIRPVVHTVLSSLEDAEEGFQLMKSGGQFGKIVINVEREKGKL</sequence>
<protein>
    <recommendedName>
        <fullName evidence="1">Enoyl reductase (ER) domain-containing protein</fullName>
    </recommendedName>
</protein>
<accession>A0A1Y2FNB0</accession>
<dbReference type="GO" id="GO:0016491">
    <property type="term" value="F:oxidoreductase activity"/>
    <property type="evidence" value="ECO:0007669"/>
    <property type="project" value="InterPro"/>
</dbReference>
<dbReference type="OrthoDB" id="1706066at2759"/>
<dbReference type="InterPro" id="IPR036291">
    <property type="entry name" value="NAD(P)-bd_dom_sf"/>
</dbReference>
<organism evidence="2 3">
    <name type="scientific">Leucosporidium creatinivorum</name>
    <dbReference type="NCBI Taxonomy" id="106004"/>
    <lineage>
        <taxon>Eukaryota</taxon>
        <taxon>Fungi</taxon>
        <taxon>Dikarya</taxon>
        <taxon>Basidiomycota</taxon>
        <taxon>Pucciniomycotina</taxon>
        <taxon>Microbotryomycetes</taxon>
        <taxon>Leucosporidiales</taxon>
        <taxon>Leucosporidium</taxon>
    </lineage>
</organism>
<reference evidence="2 3" key="1">
    <citation type="submission" date="2016-07" db="EMBL/GenBank/DDBJ databases">
        <title>Pervasive Adenine N6-methylation of Active Genes in Fungi.</title>
        <authorList>
            <consortium name="DOE Joint Genome Institute"/>
            <person name="Mondo S.J."/>
            <person name="Dannebaum R.O."/>
            <person name="Kuo R.C."/>
            <person name="Labutti K."/>
            <person name="Haridas S."/>
            <person name="Kuo A."/>
            <person name="Salamov A."/>
            <person name="Ahrendt S.R."/>
            <person name="Lipzen A."/>
            <person name="Sullivan W."/>
            <person name="Andreopoulos W.B."/>
            <person name="Clum A."/>
            <person name="Lindquist E."/>
            <person name="Daum C."/>
            <person name="Ramamoorthy G.K."/>
            <person name="Gryganskyi A."/>
            <person name="Culley D."/>
            <person name="Magnuson J.K."/>
            <person name="James T.Y."/>
            <person name="O'Malley M.A."/>
            <person name="Stajich J.E."/>
            <person name="Spatafora J.W."/>
            <person name="Visel A."/>
            <person name="Grigoriev I.V."/>
        </authorList>
    </citation>
    <scope>NUCLEOTIDE SEQUENCE [LARGE SCALE GENOMIC DNA]</scope>
    <source>
        <strain evidence="2 3">62-1032</strain>
    </source>
</reference>
<evidence type="ECO:0000313" key="2">
    <source>
        <dbReference type="EMBL" id="ORY84706.1"/>
    </source>
</evidence>
<gene>
    <name evidence="2" type="ORF">BCR35DRAFT_303044</name>
</gene>
<dbReference type="SUPFAM" id="SSF51735">
    <property type="entry name" value="NAD(P)-binding Rossmann-fold domains"/>
    <property type="match status" value="1"/>
</dbReference>
<dbReference type="InterPro" id="IPR013154">
    <property type="entry name" value="ADH-like_N"/>
</dbReference>